<feature type="domain" description="HTH cro/C1-type" evidence="1">
    <location>
        <begin position="12"/>
        <end position="64"/>
    </location>
</feature>
<dbReference type="Proteomes" id="UP000095485">
    <property type="component" value="Unassembled WGS sequence"/>
</dbReference>
<dbReference type="InterPro" id="IPR001387">
    <property type="entry name" value="Cro/C1-type_HTH"/>
</dbReference>
<name>A0A174K7B1_9FIRM</name>
<proteinExistence type="predicted"/>
<evidence type="ECO:0000313" key="3">
    <source>
        <dbReference type="EMBL" id="RGO35284.1"/>
    </source>
</evidence>
<dbReference type="Pfam" id="PF01381">
    <property type="entry name" value="HTH_3"/>
    <property type="match status" value="1"/>
</dbReference>
<evidence type="ECO:0000259" key="1">
    <source>
        <dbReference type="PROSITE" id="PS50943"/>
    </source>
</evidence>
<reference evidence="3 5" key="2">
    <citation type="submission" date="2018-08" db="EMBL/GenBank/DDBJ databases">
        <title>A genome reference for cultivated species of the human gut microbiota.</title>
        <authorList>
            <person name="Zou Y."/>
            <person name="Xue W."/>
            <person name="Luo G."/>
        </authorList>
    </citation>
    <scope>NUCLEOTIDE SEQUENCE [LARGE SCALE GENOMIC DNA]</scope>
    <source>
        <strain evidence="3 5">OM02-16</strain>
    </source>
</reference>
<dbReference type="GeneID" id="96227648"/>
<sequence length="135" mass="15329">MANLQLAKNLFYLRTISGLKQDDIADIFNISRQACSNYETSTRTPDLGYLASFAAHFHVTMDQLILCDLEAEHFIPGSEYPSGMRETVTPYMQGIEKNTGNYIYLTEEEVDLVFAFRSSSDEKRKLATGFLHSDK</sequence>
<dbReference type="OrthoDB" id="2222263at2"/>
<evidence type="ECO:0000313" key="5">
    <source>
        <dbReference type="Proteomes" id="UP000261285"/>
    </source>
</evidence>
<evidence type="ECO:0000313" key="4">
    <source>
        <dbReference type="Proteomes" id="UP000095485"/>
    </source>
</evidence>
<dbReference type="PROSITE" id="PS50943">
    <property type="entry name" value="HTH_CROC1"/>
    <property type="match status" value="1"/>
</dbReference>
<dbReference type="EMBL" id="CZAY01000002">
    <property type="protein sequence ID" value="CUP06316.1"/>
    <property type="molecule type" value="Genomic_DNA"/>
</dbReference>
<dbReference type="EMBL" id="QSVN01000001">
    <property type="protein sequence ID" value="RGO35284.1"/>
    <property type="molecule type" value="Genomic_DNA"/>
</dbReference>
<dbReference type="SMART" id="SM00530">
    <property type="entry name" value="HTH_XRE"/>
    <property type="match status" value="1"/>
</dbReference>
<evidence type="ECO:0000313" key="2">
    <source>
        <dbReference type="EMBL" id="CUP06316.1"/>
    </source>
</evidence>
<dbReference type="GO" id="GO:0003677">
    <property type="term" value="F:DNA binding"/>
    <property type="evidence" value="ECO:0007669"/>
    <property type="project" value="InterPro"/>
</dbReference>
<accession>A0A174K7B1</accession>
<organism evidence="2 4">
    <name type="scientific">Dorea longicatena</name>
    <dbReference type="NCBI Taxonomy" id="88431"/>
    <lineage>
        <taxon>Bacteria</taxon>
        <taxon>Bacillati</taxon>
        <taxon>Bacillota</taxon>
        <taxon>Clostridia</taxon>
        <taxon>Lachnospirales</taxon>
        <taxon>Lachnospiraceae</taxon>
        <taxon>Dorea</taxon>
    </lineage>
</organism>
<dbReference type="InterPro" id="IPR010982">
    <property type="entry name" value="Lambda_DNA-bd_dom_sf"/>
</dbReference>
<gene>
    <name evidence="3" type="ORF">DXB16_01630</name>
    <name evidence="2" type="ORF">ERS852526_00337</name>
</gene>
<dbReference type="CDD" id="cd00093">
    <property type="entry name" value="HTH_XRE"/>
    <property type="match status" value="1"/>
</dbReference>
<dbReference type="RefSeq" id="WP_055281436.1">
    <property type="nucleotide sequence ID" value="NZ_CABMEZ010000001.1"/>
</dbReference>
<reference evidence="2 4" key="1">
    <citation type="submission" date="2015-09" db="EMBL/GenBank/DDBJ databases">
        <authorList>
            <consortium name="Pathogen Informatics"/>
        </authorList>
    </citation>
    <scope>NUCLEOTIDE SEQUENCE [LARGE SCALE GENOMIC DNA]</scope>
    <source>
        <strain evidence="2 4">2789STDY5834914</strain>
    </source>
</reference>
<dbReference type="SUPFAM" id="SSF47413">
    <property type="entry name" value="lambda repressor-like DNA-binding domains"/>
    <property type="match status" value="1"/>
</dbReference>
<dbReference type="Gene3D" id="1.10.260.40">
    <property type="entry name" value="lambda repressor-like DNA-binding domains"/>
    <property type="match status" value="1"/>
</dbReference>
<dbReference type="AlphaFoldDB" id="A0A174K7B1"/>
<protein>
    <submittedName>
        <fullName evidence="2">Helix-turn-helix</fullName>
    </submittedName>
    <submittedName>
        <fullName evidence="3">XRE family transcriptional regulator</fullName>
    </submittedName>
</protein>
<dbReference type="Proteomes" id="UP000261285">
    <property type="component" value="Unassembled WGS sequence"/>
</dbReference>